<reference evidence="1 2" key="1">
    <citation type="submission" date="2016-12" db="EMBL/GenBank/DDBJ databases">
        <title>Domibacillus antri genome sequencing.</title>
        <authorList>
            <person name="Verma A."/>
            <person name="Krishnamurthi S."/>
        </authorList>
    </citation>
    <scope>NUCLEOTIDE SEQUENCE [LARGE SCALE GENOMIC DNA]</scope>
    <source>
        <strain evidence="1 2">XD80</strain>
    </source>
</reference>
<comment type="caution">
    <text evidence="1">The sequence shown here is derived from an EMBL/GenBank/DDBJ whole genome shotgun (WGS) entry which is preliminary data.</text>
</comment>
<evidence type="ECO:0000313" key="1">
    <source>
        <dbReference type="EMBL" id="OLN22277.1"/>
    </source>
</evidence>
<accession>A0A1Q8Q4M0</accession>
<dbReference type="STRING" id="1714264.BTO30_11050"/>
<keyword evidence="2" id="KW-1185">Reference proteome</keyword>
<evidence type="ECO:0000313" key="2">
    <source>
        <dbReference type="Proteomes" id="UP000185568"/>
    </source>
</evidence>
<dbReference type="EMBL" id="MSDU01000022">
    <property type="protein sequence ID" value="OLN22277.1"/>
    <property type="molecule type" value="Genomic_DNA"/>
</dbReference>
<proteinExistence type="predicted"/>
<dbReference type="AlphaFoldDB" id="A0A1Q8Q4M0"/>
<organism evidence="1 2">
    <name type="scientific">Domibacillus antri</name>
    <dbReference type="NCBI Taxonomy" id="1714264"/>
    <lineage>
        <taxon>Bacteria</taxon>
        <taxon>Bacillati</taxon>
        <taxon>Bacillota</taxon>
        <taxon>Bacilli</taxon>
        <taxon>Bacillales</taxon>
        <taxon>Bacillaceae</taxon>
        <taxon>Domibacillus</taxon>
    </lineage>
</organism>
<protein>
    <submittedName>
        <fullName evidence="1">Uncharacterized protein</fullName>
    </submittedName>
</protein>
<name>A0A1Q8Q4M0_9BACI</name>
<sequence>MSPIFDYISCWKRDGACCHLTRAGSIVSFYAGAFKLAAYSLLKRRERNNDGLAAGDELEPKWRET</sequence>
<dbReference type="Proteomes" id="UP000185568">
    <property type="component" value="Unassembled WGS sequence"/>
</dbReference>
<gene>
    <name evidence="1" type="ORF">BTO30_11050</name>
</gene>